<evidence type="ECO:0000313" key="2">
    <source>
        <dbReference type="EMBL" id="SDG33228.1"/>
    </source>
</evidence>
<gene>
    <name evidence="2" type="ORF">SAMN04489810_0012</name>
    <name evidence="3" type="ORF">SAMN04489810_3525</name>
</gene>
<feature type="region of interest" description="Disordered" evidence="1">
    <location>
        <begin position="64"/>
        <end position="88"/>
    </location>
</feature>
<dbReference type="EMBL" id="LT629692">
    <property type="protein sequence ID" value="SDH64635.1"/>
    <property type="molecule type" value="Genomic_DNA"/>
</dbReference>
<accession>A0A1G8E455</accession>
<dbReference type="Proteomes" id="UP000199009">
    <property type="component" value="Chromosome I"/>
</dbReference>
<protein>
    <submittedName>
        <fullName evidence="3">Uncharacterized protein</fullName>
    </submittedName>
</protein>
<evidence type="ECO:0000313" key="4">
    <source>
        <dbReference type="Proteomes" id="UP000199009"/>
    </source>
</evidence>
<proteinExistence type="predicted"/>
<dbReference type="AlphaFoldDB" id="A0A1G8E455"/>
<evidence type="ECO:0000256" key="1">
    <source>
        <dbReference type="SAM" id="MobiDB-lite"/>
    </source>
</evidence>
<evidence type="ECO:0000313" key="3">
    <source>
        <dbReference type="EMBL" id="SDH64635.1"/>
    </source>
</evidence>
<dbReference type="EMBL" id="LT629692">
    <property type="protein sequence ID" value="SDG33228.1"/>
    <property type="molecule type" value="Genomic_DNA"/>
</dbReference>
<organism evidence="3 4">
    <name type="scientific">Microbacterium pygmaeum</name>
    <dbReference type="NCBI Taxonomy" id="370764"/>
    <lineage>
        <taxon>Bacteria</taxon>
        <taxon>Bacillati</taxon>
        <taxon>Actinomycetota</taxon>
        <taxon>Actinomycetes</taxon>
        <taxon>Micrococcales</taxon>
        <taxon>Microbacteriaceae</taxon>
        <taxon>Microbacterium</taxon>
    </lineage>
</organism>
<reference evidence="3 4" key="1">
    <citation type="submission" date="2016-10" db="EMBL/GenBank/DDBJ databases">
        <authorList>
            <person name="de Groot N.N."/>
        </authorList>
    </citation>
    <scope>NUCLEOTIDE SEQUENCE [LARGE SCALE GENOMIC DNA]</scope>
    <source>
        <strain evidence="3 4">DSM 23142</strain>
    </source>
</reference>
<sequence length="88" mass="9016">MPGDADGVRLGALLSEDEVRLGAPLSEDGVRLGAPRSEDEVRLGAPLSEDGMRLVRFEMRAGGGFGAPQHGAVSSSAPRNEGGAGNEE</sequence>
<name>A0A1G8E455_9MICO</name>
<keyword evidence="4" id="KW-1185">Reference proteome</keyword>